<organism evidence="3 4">
    <name type="scientific">Humicola insolens</name>
    <name type="common">Soft-rot fungus</name>
    <dbReference type="NCBI Taxonomy" id="85995"/>
    <lineage>
        <taxon>Eukaryota</taxon>
        <taxon>Fungi</taxon>
        <taxon>Dikarya</taxon>
        <taxon>Ascomycota</taxon>
        <taxon>Pezizomycotina</taxon>
        <taxon>Sordariomycetes</taxon>
        <taxon>Sordariomycetidae</taxon>
        <taxon>Sordariales</taxon>
        <taxon>Chaetomiaceae</taxon>
        <taxon>Mycothermus</taxon>
    </lineage>
</organism>
<protein>
    <submittedName>
        <fullName evidence="3">Uncharacterized protein</fullName>
    </submittedName>
</protein>
<evidence type="ECO:0000313" key="4">
    <source>
        <dbReference type="Proteomes" id="UP001583172"/>
    </source>
</evidence>
<keyword evidence="4" id="KW-1185">Reference proteome</keyword>
<gene>
    <name evidence="3" type="ORF">VTJ49DRAFT_637</name>
</gene>
<dbReference type="PANTHER" id="PTHR28022">
    <property type="entry name" value="GPI MANNOSYLTRANSFERASE 2 SUBUNIT PGA1"/>
    <property type="match status" value="1"/>
</dbReference>
<keyword evidence="1" id="KW-0812">Transmembrane</keyword>
<dbReference type="Pfam" id="PF10333">
    <property type="entry name" value="Pga1"/>
    <property type="match status" value="1"/>
</dbReference>
<dbReference type="InterPro" id="IPR019433">
    <property type="entry name" value="GPI_ManTrfase_II_coact_Pga1"/>
</dbReference>
<evidence type="ECO:0000256" key="1">
    <source>
        <dbReference type="SAM" id="Phobius"/>
    </source>
</evidence>
<keyword evidence="2" id="KW-0732">Signal</keyword>
<dbReference type="Proteomes" id="UP001583172">
    <property type="component" value="Unassembled WGS sequence"/>
</dbReference>
<evidence type="ECO:0000256" key="2">
    <source>
        <dbReference type="SAM" id="SignalP"/>
    </source>
</evidence>
<feature type="transmembrane region" description="Helical" evidence="1">
    <location>
        <begin position="186"/>
        <end position="204"/>
    </location>
</feature>
<accession>A0ABR3VQ97</accession>
<feature type="signal peptide" evidence="2">
    <location>
        <begin position="1"/>
        <end position="17"/>
    </location>
</feature>
<sequence length="236" mass="25839">MAALLFLLFTVIAHVLANTEKTIFLGPDPSASSVSEELSTLHLDILNPDNWSLRTRLRAEFPSPELPQGAATWFILDGLTPGQRYEVRVCWPATQPTAFTLKTYTPSTVYSNPALLSSLQDYYSASRQPSTTTTPKHDSRSSTLLLQILASADFYTTNTTLMISPPPVDTDVILDPYLANVLPRSLAGTAVYLVVVGALAYLGLARGARWVISELVRSSSQGHGEEEDDGRRKKVQ</sequence>
<feature type="chain" id="PRO_5045713502" evidence="2">
    <location>
        <begin position="18"/>
        <end position="236"/>
    </location>
</feature>
<keyword evidence="1" id="KW-0472">Membrane</keyword>
<comment type="caution">
    <text evidence="3">The sequence shown here is derived from an EMBL/GenBank/DDBJ whole genome shotgun (WGS) entry which is preliminary data.</text>
</comment>
<keyword evidence="1" id="KW-1133">Transmembrane helix</keyword>
<evidence type="ECO:0000313" key="3">
    <source>
        <dbReference type="EMBL" id="KAL1843655.1"/>
    </source>
</evidence>
<dbReference type="PANTHER" id="PTHR28022:SF1">
    <property type="entry name" value="GPI MANNOSYLTRANSFERASE 2 SUBUNIT PGA1"/>
    <property type="match status" value="1"/>
</dbReference>
<proteinExistence type="predicted"/>
<reference evidence="3 4" key="1">
    <citation type="journal article" date="2024" name="Commun. Biol.">
        <title>Comparative genomic analysis of thermophilic fungi reveals convergent evolutionary adaptations and gene losses.</title>
        <authorList>
            <person name="Steindorff A.S."/>
            <person name="Aguilar-Pontes M.V."/>
            <person name="Robinson A.J."/>
            <person name="Andreopoulos B."/>
            <person name="LaButti K."/>
            <person name="Kuo A."/>
            <person name="Mondo S."/>
            <person name="Riley R."/>
            <person name="Otillar R."/>
            <person name="Haridas S."/>
            <person name="Lipzen A."/>
            <person name="Grimwood J."/>
            <person name="Schmutz J."/>
            <person name="Clum A."/>
            <person name="Reid I.D."/>
            <person name="Moisan M.C."/>
            <person name="Butler G."/>
            <person name="Nguyen T.T.M."/>
            <person name="Dewar K."/>
            <person name="Conant G."/>
            <person name="Drula E."/>
            <person name="Henrissat B."/>
            <person name="Hansel C."/>
            <person name="Singer S."/>
            <person name="Hutchinson M.I."/>
            <person name="de Vries R.P."/>
            <person name="Natvig D.O."/>
            <person name="Powell A.J."/>
            <person name="Tsang A."/>
            <person name="Grigoriev I.V."/>
        </authorList>
    </citation>
    <scope>NUCLEOTIDE SEQUENCE [LARGE SCALE GENOMIC DNA]</scope>
    <source>
        <strain evidence="3 4">CBS 620.91</strain>
    </source>
</reference>
<name>A0ABR3VQ97_HUMIN</name>
<dbReference type="EMBL" id="JAZGSY010000012">
    <property type="protein sequence ID" value="KAL1843655.1"/>
    <property type="molecule type" value="Genomic_DNA"/>
</dbReference>